<keyword evidence="2" id="KW-1185">Reference proteome</keyword>
<dbReference type="AlphaFoldDB" id="A0A176VPW6"/>
<protein>
    <submittedName>
        <fullName evidence="1">Uncharacterized protein</fullName>
    </submittedName>
</protein>
<gene>
    <name evidence="1" type="ORF">AXG93_4155s1010</name>
</gene>
<organism evidence="1 2">
    <name type="scientific">Marchantia polymorpha subsp. ruderalis</name>
    <dbReference type="NCBI Taxonomy" id="1480154"/>
    <lineage>
        <taxon>Eukaryota</taxon>
        <taxon>Viridiplantae</taxon>
        <taxon>Streptophyta</taxon>
        <taxon>Embryophyta</taxon>
        <taxon>Marchantiophyta</taxon>
        <taxon>Marchantiopsida</taxon>
        <taxon>Marchantiidae</taxon>
        <taxon>Marchantiales</taxon>
        <taxon>Marchantiaceae</taxon>
        <taxon>Marchantia</taxon>
    </lineage>
</organism>
<sequence length="157" mass="17605">MRPVEIGVPLEVSIKVPADIPAEPLKERTELNLEKESGRCVELEKACRGLRISNENVQKVTVNLVARPEKSREAYEAASKRSERLIIIAEKREKMHIEELAKSEARRAEEAHVAEELRGKLADTKTAEEDLHIEHMALLVVEVTTSGVVSIQFRGFG</sequence>
<reference evidence="1" key="1">
    <citation type="submission" date="2016-03" db="EMBL/GenBank/DDBJ databases">
        <title>Mechanisms controlling the formation of the plant cell surface in tip-growing cells are functionally conserved among land plants.</title>
        <authorList>
            <person name="Honkanen S."/>
            <person name="Jones V.A."/>
            <person name="Morieri G."/>
            <person name="Champion C."/>
            <person name="Hetherington A.J."/>
            <person name="Kelly S."/>
            <person name="Saint-Marcoux D."/>
            <person name="Proust H."/>
            <person name="Prescott H."/>
            <person name="Dolan L."/>
        </authorList>
    </citation>
    <scope>NUCLEOTIDE SEQUENCE [LARGE SCALE GENOMIC DNA]</scope>
    <source>
        <tissue evidence="1">Whole gametophyte</tissue>
    </source>
</reference>
<proteinExistence type="predicted"/>
<name>A0A176VPW6_MARPO</name>
<accession>A0A176VPW6</accession>
<comment type="caution">
    <text evidence="1">The sequence shown here is derived from an EMBL/GenBank/DDBJ whole genome shotgun (WGS) entry which is preliminary data.</text>
</comment>
<evidence type="ECO:0000313" key="1">
    <source>
        <dbReference type="EMBL" id="OAE22929.1"/>
    </source>
</evidence>
<dbReference type="EMBL" id="LVLJ01003001">
    <property type="protein sequence ID" value="OAE22929.1"/>
    <property type="molecule type" value="Genomic_DNA"/>
</dbReference>
<dbReference type="Proteomes" id="UP000077202">
    <property type="component" value="Unassembled WGS sequence"/>
</dbReference>
<evidence type="ECO:0000313" key="2">
    <source>
        <dbReference type="Proteomes" id="UP000077202"/>
    </source>
</evidence>